<dbReference type="GeneID" id="25289586"/>
<dbReference type="VEuPathDB" id="FungiDB:Z518_01515"/>
<accession>A0A0D2HID1</accession>
<evidence type="ECO:0008006" key="3">
    <source>
        <dbReference type="Google" id="ProtNLM"/>
    </source>
</evidence>
<keyword evidence="2" id="KW-1185">Reference proteome</keyword>
<dbReference type="SUPFAM" id="SSF55729">
    <property type="entry name" value="Acyl-CoA N-acyltransferases (Nat)"/>
    <property type="match status" value="1"/>
</dbReference>
<dbReference type="Gene3D" id="3.40.630.30">
    <property type="match status" value="1"/>
</dbReference>
<gene>
    <name evidence="1" type="ORF">Z518_01515</name>
</gene>
<evidence type="ECO:0000313" key="2">
    <source>
        <dbReference type="Proteomes" id="UP000053617"/>
    </source>
</evidence>
<dbReference type="EMBL" id="KN847475">
    <property type="protein sequence ID" value="KIX10433.1"/>
    <property type="molecule type" value="Genomic_DNA"/>
</dbReference>
<dbReference type="InterPro" id="IPR016181">
    <property type="entry name" value="Acyl_CoA_acyltransferase"/>
</dbReference>
<evidence type="ECO:0000313" key="1">
    <source>
        <dbReference type="EMBL" id="KIX10433.1"/>
    </source>
</evidence>
<name>A0A0D2HID1_9EURO</name>
<dbReference type="OrthoDB" id="4146338at2759"/>
<dbReference type="HOGENOM" id="CLU_123477_0_0_1"/>
<sequence>MASNLLLRVFTADDLRNEEELLVALLDMVNKTYRSHHEEGIISRFATSDEIWRELGEDGQCAVIQIPERGGLPVAMACAKRWKSHAEEEHPVGETNDWEIGPVASRNDSQYRKKGLADRCLIALYDAARSRSGEKKFVRFWVRLIENRVADYWRKKGFVQVGPRWLIPKGEWHKEKEFVMIHMCKEILRVADDEASANWH</sequence>
<dbReference type="RefSeq" id="XP_013277569.1">
    <property type="nucleotide sequence ID" value="XM_013422115.1"/>
</dbReference>
<dbReference type="AlphaFoldDB" id="A0A0D2HID1"/>
<dbReference type="Proteomes" id="UP000053617">
    <property type="component" value="Unassembled WGS sequence"/>
</dbReference>
<organism evidence="1 2">
    <name type="scientific">Rhinocladiella mackenziei CBS 650.93</name>
    <dbReference type="NCBI Taxonomy" id="1442369"/>
    <lineage>
        <taxon>Eukaryota</taxon>
        <taxon>Fungi</taxon>
        <taxon>Dikarya</taxon>
        <taxon>Ascomycota</taxon>
        <taxon>Pezizomycotina</taxon>
        <taxon>Eurotiomycetes</taxon>
        <taxon>Chaetothyriomycetidae</taxon>
        <taxon>Chaetothyriales</taxon>
        <taxon>Herpotrichiellaceae</taxon>
        <taxon>Rhinocladiella</taxon>
    </lineage>
</organism>
<proteinExistence type="predicted"/>
<reference evidence="1 2" key="1">
    <citation type="submission" date="2015-01" db="EMBL/GenBank/DDBJ databases">
        <title>The Genome Sequence of Rhinocladiella mackenzie CBS 650.93.</title>
        <authorList>
            <consortium name="The Broad Institute Genomics Platform"/>
            <person name="Cuomo C."/>
            <person name="de Hoog S."/>
            <person name="Gorbushina A."/>
            <person name="Stielow B."/>
            <person name="Teixiera M."/>
            <person name="Abouelleil A."/>
            <person name="Chapman S.B."/>
            <person name="Priest M."/>
            <person name="Young S.K."/>
            <person name="Wortman J."/>
            <person name="Nusbaum C."/>
            <person name="Birren B."/>
        </authorList>
    </citation>
    <scope>NUCLEOTIDE SEQUENCE [LARGE SCALE GENOMIC DNA]</scope>
    <source>
        <strain evidence="1 2">CBS 650.93</strain>
    </source>
</reference>
<protein>
    <recommendedName>
        <fullName evidence="3">N-acetyltransferase domain-containing protein</fullName>
    </recommendedName>
</protein>